<proteinExistence type="predicted"/>
<dbReference type="OrthoDB" id="5969345at2759"/>
<dbReference type="InterPro" id="IPR008042">
    <property type="entry name" value="Retrotrans_Pao"/>
</dbReference>
<dbReference type="Pfam" id="PF05380">
    <property type="entry name" value="Peptidase_A17"/>
    <property type="match status" value="1"/>
</dbReference>
<gene>
    <name evidence="1" type="ORF">PACLA_8A039208</name>
</gene>
<name>A0A7D9E7K6_PARCT</name>
<evidence type="ECO:0000313" key="1">
    <source>
        <dbReference type="EMBL" id="CAB4002458.1"/>
    </source>
</evidence>
<dbReference type="Proteomes" id="UP001152795">
    <property type="component" value="Unassembled WGS sequence"/>
</dbReference>
<comment type="caution">
    <text evidence="1">The sequence shown here is derived from an EMBL/GenBank/DDBJ whole genome shotgun (WGS) entry which is preliminary data.</text>
</comment>
<accession>A0A7D9E7K6</accession>
<dbReference type="InterPro" id="IPR043502">
    <property type="entry name" value="DNA/RNA_pol_sf"/>
</dbReference>
<protein>
    <submittedName>
        <fullName evidence="1">Uncharacterized protein</fullName>
    </submittedName>
</protein>
<dbReference type="EMBL" id="CACRXK020004362">
    <property type="protein sequence ID" value="CAB4002458.1"/>
    <property type="molecule type" value="Genomic_DNA"/>
</dbReference>
<evidence type="ECO:0000313" key="2">
    <source>
        <dbReference type="Proteomes" id="UP001152795"/>
    </source>
</evidence>
<dbReference type="AlphaFoldDB" id="A0A7D9E7K6"/>
<organism evidence="1 2">
    <name type="scientific">Paramuricea clavata</name>
    <name type="common">Red gorgonian</name>
    <name type="synonym">Violescent sea-whip</name>
    <dbReference type="NCBI Taxonomy" id="317549"/>
    <lineage>
        <taxon>Eukaryota</taxon>
        <taxon>Metazoa</taxon>
        <taxon>Cnidaria</taxon>
        <taxon>Anthozoa</taxon>
        <taxon>Octocorallia</taxon>
        <taxon>Malacalcyonacea</taxon>
        <taxon>Plexauridae</taxon>
        <taxon>Paramuricea</taxon>
    </lineage>
</organism>
<keyword evidence="2" id="KW-1185">Reference proteome</keyword>
<dbReference type="SUPFAM" id="SSF56672">
    <property type="entry name" value="DNA/RNA polymerases"/>
    <property type="match status" value="1"/>
</dbReference>
<reference evidence="1" key="1">
    <citation type="submission" date="2020-04" db="EMBL/GenBank/DDBJ databases">
        <authorList>
            <person name="Alioto T."/>
            <person name="Alioto T."/>
            <person name="Gomez Garrido J."/>
        </authorList>
    </citation>
    <scope>NUCLEOTIDE SEQUENCE</scope>
    <source>
        <strain evidence="1">A484AB</strain>
    </source>
</reference>
<dbReference type="PANTHER" id="PTHR47331:SF4">
    <property type="entry name" value="PEPTIDASE S1 DOMAIN-CONTAINING PROTEIN"/>
    <property type="match status" value="1"/>
</dbReference>
<dbReference type="PANTHER" id="PTHR47331">
    <property type="entry name" value="PHD-TYPE DOMAIN-CONTAINING PROTEIN"/>
    <property type="match status" value="1"/>
</dbReference>
<sequence>MFGLGPSPFILGGTLNVHLEKCSQNHPICVRELKDGAYVDDINIASDTVEETREIKEDAVKILGEGGFMLHKWHSNAAKLESHVKEDGETTYAKESLGTTPSETKLLGLGWNKSEDTLSVTFPPNENEVTKRIVLRTMAKIYDPLGLAAPILLTAKVIFRDICDSKLGWDADLPEELKGRWEKWLKNLPVQLKMPRAIPREIGVIVELILNGFADASILGCCAVIYAVIKQAGVISQGFLISKTRLAKRDLTIPRLELVSFHMLSNLLHNTFKVLSHIRIASQGRYKQFVAHRVEKINEKEEIVWKYVPSKENPADIGSRGSSDLETNEM</sequence>